<reference evidence="4" key="1">
    <citation type="journal article" date="2019" name="Int. J. Syst. Evol. Microbiol.">
        <title>The Global Catalogue of Microorganisms (GCM) 10K type strain sequencing project: providing services to taxonomists for standard genome sequencing and annotation.</title>
        <authorList>
            <consortium name="The Broad Institute Genomics Platform"/>
            <consortium name="The Broad Institute Genome Sequencing Center for Infectious Disease"/>
            <person name="Wu L."/>
            <person name="Ma J."/>
        </authorList>
    </citation>
    <scope>NUCLEOTIDE SEQUENCE [LARGE SCALE GENOMIC DNA]</scope>
    <source>
        <strain evidence="4">CGMCC 4.7198</strain>
    </source>
</reference>
<feature type="region of interest" description="Disordered" evidence="1">
    <location>
        <begin position="416"/>
        <end position="440"/>
    </location>
</feature>
<gene>
    <name evidence="3" type="ORF">ACFQZP_40005</name>
</gene>
<dbReference type="Gene3D" id="1.25.40.10">
    <property type="entry name" value="Tetratricopeptide repeat domain"/>
    <property type="match status" value="2"/>
</dbReference>
<protein>
    <submittedName>
        <fullName evidence="3">Tetratricopeptide repeat protein</fullName>
    </submittedName>
</protein>
<dbReference type="InterPro" id="IPR006597">
    <property type="entry name" value="Sel1-like"/>
</dbReference>
<feature type="domain" description="HTH cro/C1-type" evidence="2">
    <location>
        <begin position="24"/>
        <end position="79"/>
    </location>
</feature>
<name>A0ABW2VT58_9ACTN</name>
<dbReference type="SUPFAM" id="SSF47413">
    <property type="entry name" value="lambda repressor-like DNA-binding domains"/>
    <property type="match status" value="1"/>
</dbReference>
<dbReference type="InterPro" id="IPR050767">
    <property type="entry name" value="Sel1_AlgK"/>
</dbReference>
<dbReference type="InterPro" id="IPR011990">
    <property type="entry name" value="TPR-like_helical_dom_sf"/>
</dbReference>
<dbReference type="PANTHER" id="PTHR11102:SF160">
    <property type="entry name" value="ERAD-ASSOCIATED E3 UBIQUITIN-PROTEIN LIGASE COMPONENT HRD3"/>
    <property type="match status" value="1"/>
</dbReference>
<proteinExistence type="predicted"/>
<dbReference type="SMART" id="SM00028">
    <property type="entry name" value="TPR"/>
    <property type="match status" value="4"/>
</dbReference>
<dbReference type="Pfam" id="PF12688">
    <property type="entry name" value="TPR_5"/>
    <property type="match status" value="1"/>
</dbReference>
<dbReference type="EMBL" id="JBHTEC010000004">
    <property type="protein sequence ID" value="MFD0287706.1"/>
    <property type="molecule type" value="Genomic_DNA"/>
</dbReference>
<keyword evidence="4" id="KW-1185">Reference proteome</keyword>
<dbReference type="Proteomes" id="UP001596957">
    <property type="component" value="Unassembled WGS sequence"/>
</dbReference>
<dbReference type="InterPro" id="IPR019734">
    <property type="entry name" value="TPR_rpt"/>
</dbReference>
<sequence length="836" mass="90804">MHEEQAAAEQAGADTALAELRDRLSDALARKRLTKTQLATRTGLGRTTVQLAFQQGAPAPSSATLAALARALSLPEKELLELRRRAAAVSAPGTEPTPDTGAAPGVEPGQGPGRPITQWNPHDLEVHPAGPAPGGQGSAAVAARLPGYVPRDHDRVLAEAVIDAGQGHSRMVVLVGTSSTGKTRACWEAVRPLEDEGWRLWHPFDPTRADAALEDLERVQPRTVVWLNEAQHYLGDSEAGERIAAAVHALLTNSGRAPVLVLGTLWPEYELQYAALPSPGRPDPHSRVRELLAGRTLTVPDSFDEEALHAAAVLAKDGDRLLADTLTRASTHRQVTQDLAGAPELLRRYEHGTPAARAIAEAAMDARRLGVGLHLSQAFLIDAATDFISDSDYEELGDDWAEAAFAELARPVHGKQAPLRRAAARPKRRPPGSLGPSTPAVSAGPVFRLADYLEQHGRTTRRALCPPASFWHAAHTHLTHPEDLNNLADAAFTRHRLYWEHHLRNKGVDVGDAYALFRLAEVRRRVGDRDGAETLYRQAADTGHTYALIRLAEVRRMAGDLDGAETLYRQAADSGNAEALLGLAEMREEVGDRDGAEVLYVQLAASGRTSALVGLADMRRRAGDRDRAEALYRQAADNGHTHALFRLAEMRKEVGDRDGAESLYQRVADSGHTYALVDLADMRRRAGDVDGAETLYRQAADNGHTHALFRLAEMRKEVGDRDGAESLYQRVADSGHTYALVRLAEMREEAGDADEAEVLYHQAANTSKPSGLIRLARLREEAGDLDGAEVLYRRLADGGQTAALLHPSMMLRGDMGLKDRWPYGLDPDGTPSQPWE</sequence>
<dbReference type="SUPFAM" id="SSF81901">
    <property type="entry name" value="HCP-like"/>
    <property type="match status" value="1"/>
</dbReference>
<dbReference type="Gene3D" id="1.10.260.40">
    <property type="entry name" value="lambda repressor-like DNA-binding domains"/>
    <property type="match status" value="1"/>
</dbReference>
<dbReference type="PROSITE" id="PS50943">
    <property type="entry name" value="HTH_CROC1"/>
    <property type="match status" value="1"/>
</dbReference>
<evidence type="ECO:0000313" key="4">
    <source>
        <dbReference type="Proteomes" id="UP001596957"/>
    </source>
</evidence>
<evidence type="ECO:0000313" key="3">
    <source>
        <dbReference type="EMBL" id="MFD0287706.1"/>
    </source>
</evidence>
<evidence type="ECO:0000259" key="2">
    <source>
        <dbReference type="PROSITE" id="PS50943"/>
    </source>
</evidence>
<evidence type="ECO:0000256" key="1">
    <source>
        <dbReference type="SAM" id="MobiDB-lite"/>
    </source>
</evidence>
<dbReference type="PANTHER" id="PTHR11102">
    <property type="entry name" value="SEL-1-LIKE PROTEIN"/>
    <property type="match status" value="1"/>
</dbReference>
<dbReference type="SMART" id="SM00671">
    <property type="entry name" value="SEL1"/>
    <property type="match status" value="8"/>
</dbReference>
<dbReference type="Pfam" id="PF13176">
    <property type="entry name" value="TPR_7"/>
    <property type="match status" value="2"/>
</dbReference>
<dbReference type="SMART" id="SM00530">
    <property type="entry name" value="HTH_XRE"/>
    <property type="match status" value="1"/>
</dbReference>
<organism evidence="3 4">
    <name type="scientific">Streptomyces lutosisoli</name>
    <dbReference type="NCBI Taxonomy" id="2665721"/>
    <lineage>
        <taxon>Bacteria</taxon>
        <taxon>Bacillati</taxon>
        <taxon>Actinomycetota</taxon>
        <taxon>Actinomycetes</taxon>
        <taxon>Kitasatosporales</taxon>
        <taxon>Streptomycetaceae</taxon>
        <taxon>Streptomyces</taxon>
    </lineage>
</organism>
<dbReference type="InterPro" id="IPR010982">
    <property type="entry name" value="Lambda_DNA-bd_dom_sf"/>
</dbReference>
<feature type="region of interest" description="Disordered" evidence="1">
    <location>
        <begin position="87"/>
        <end position="139"/>
    </location>
</feature>
<dbReference type="Pfam" id="PF13443">
    <property type="entry name" value="HTH_26"/>
    <property type="match status" value="1"/>
</dbReference>
<dbReference type="InterPro" id="IPR001387">
    <property type="entry name" value="Cro/C1-type_HTH"/>
</dbReference>
<accession>A0ABW2VT58</accession>
<dbReference type="InterPro" id="IPR041656">
    <property type="entry name" value="TPR_5"/>
</dbReference>
<dbReference type="RefSeq" id="WP_381301701.1">
    <property type="nucleotide sequence ID" value="NZ_JBHTEC010000004.1"/>
</dbReference>
<comment type="caution">
    <text evidence="3">The sequence shown here is derived from an EMBL/GenBank/DDBJ whole genome shotgun (WGS) entry which is preliminary data.</text>
</comment>